<keyword evidence="2" id="KW-1185">Reference proteome</keyword>
<evidence type="ECO:0008006" key="3">
    <source>
        <dbReference type="Google" id="ProtNLM"/>
    </source>
</evidence>
<evidence type="ECO:0000313" key="2">
    <source>
        <dbReference type="Proteomes" id="UP000186002"/>
    </source>
</evidence>
<dbReference type="AlphaFoldDB" id="A0A1M7PLY8"/>
<dbReference type="RefSeq" id="WP_073015613.1">
    <property type="nucleotide sequence ID" value="NZ_FRBW01000009.1"/>
</dbReference>
<protein>
    <recommendedName>
        <fullName evidence="3">Head-tail adaptor protein</fullName>
    </recommendedName>
</protein>
<evidence type="ECO:0000313" key="1">
    <source>
        <dbReference type="EMBL" id="SHN18232.1"/>
    </source>
</evidence>
<accession>A0A1M7PLY8</accession>
<reference evidence="1 2" key="1">
    <citation type="submission" date="2016-11" db="EMBL/GenBank/DDBJ databases">
        <authorList>
            <person name="Jaros S."/>
            <person name="Januszkiewicz K."/>
            <person name="Wedrychowicz H."/>
        </authorList>
    </citation>
    <scope>NUCLEOTIDE SEQUENCE [LARGE SCALE GENOMIC DNA]</scope>
    <source>
        <strain evidence="1 2">DSM 22153</strain>
    </source>
</reference>
<dbReference type="OrthoDB" id="8410231at2"/>
<dbReference type="EMBL" id="FRBW01000009">
    <property type="protein sequence ID" value="SHN18232.1"/>
    <property type="molecule type" value="Genomic_DNA"/>
</dbReference>
<name>A0A1M7PLY8_9HYPH</name>
<dbReference type="STRING" id="735517.SAMN05444272_4497"/>
<dbReference type="GO" id="GO:0019068">
    <property type="term" value="P:virion assembly"/>
    <property type="evidence" value="ECO:0007669"/>
    <property type="project" value="InterPro"/>
</dbReference>
<gene>
    <name evidence="1" type="ORF">SAMN05444272_4497</name>
</gene>
<dbReference type="Pfam" id="PF05354">
    <property type="entry name" value="Phage_attach"/>
    <property type="match status" value="1"/>
</dbReference>
<sequence length="100" mass="10952">MRKDLSAEVVNAEFEELGSEALYGPQACLVLWARDEDEGIDFGGASRPVGRSSLLKVRVSEVTPIQGGTFEVDGQSHKVIAKPLIKDRARLVWTCQVQPV</sequence>
<dbReference type="Proteomes" id="UP000186002">
    <property type="component" value="Unassembled WGS sequence"/>
</dbReference>
<proteinExistence type="predicted"/>
<organism evidence="1 2">
    <name type="scientific">Roseibium suaedae</name>
    <dbReference type="NCBI Taxonomy" id="735517"/>
    <lineage>
        <taxon>Bacteria</taxon>
        <taxon>Pseudomonadati</taxon>
        <taxon>Pseudomonadota</taxon>
        <taxon>Alphaproteobacteria</taxon>
        <taxon>Hyphomicrobiales</taxon>
        <taxon>Stappiaceae</taxon>
        <taxon>Roseibium</taxon>
    </lineage>
</organism>
<dbReference type="InterPro" id="IPR008018">
    <property type="entry name" value="Phage_tail_attach_FII"/>
</dbReference>